<keyword evidence="1" id="KW-1133">Transmembrane helix</keyword>
<dbReference type="STRING" id="39950.BCB69_03425"/>
<dbReference type="OrthoDB" id="1629525at2"/>
<feature type="transmembrane region" description="Helical" evidence="1">
    <location>
        <begin position="57"/>
        <end position="77"/>
    </location>
</feature>
<keyword evidence="1" id="KW-0812">Transmembrane</keyword>
<keyword evidence="5" id="KW-1185">Reference proteome</keyword>
<name>A0A1B3WDR0_9FIRM</name>
<evidence type="ECO:0008006" key="6">
    <source>
        <dbReference type="Google" id="ProtNLM"/>
    </source>
</evidence>
<evidence type="ECO:0000313" key="4">
    <source>
        <dbReference type="Proteomes" id="UP000094757"/>
    </source>
</evidence>
<dbReference type="Proteomes" id="UP000094757">
    <property type="component" value="Chromosome"/>
</dbReference>
<dbReference type="KEGG" id="dpn:BCB69_03425"/>
<protein>
    <recommendedName>
        <fullName evidence="6">DUF5667 domain-containing protein</fullName>
    </recommendedName>
</protein>
<reference evidence="4" key="1">
    <citation type="submission" date="2016-08" db="EMBL/GenBank/DDBJ databases">
        <authorList>
            <person name="Holder M.E."/>
            <person name="Ajami N.J."/>
            <person name="Petrosino J.F."/>
        </authorList>
    </citation>
    <scope>NUCLEOTIDE SEQUENCE [LARGE SCALE GENOMIC DNA]</scope>
    <source>
        <strain evidence="4">F0677</strain>
    </source>
</reference>
<accession>A0A1B3WDR0</accession>
<evidence type="ECO:0000256" key="1">
    <source>
        <dbReference type="SAM" id="Phobius"/>
    </source>
</evidence>
<keyword evidence="1" id="KW-0472">Membrane</keyword>
<evidence type="ECO:0000313" key="2">
    <source>
        <dbReference type="EMBL" id="AOH39098.1"/>
    </source>
</evidence>
<dbReference type="Proteomes" id="UP000266262">
    <property type="component" value="Unassembled WGS sequence"/>
</dbReference>
<gene>
    <name evidence="2" type="ORF">BCB69_03425</name>
    <name evidence="3" type="ORF">DX915_05915</name>
</gene>
<dbReference type="EMBL" id="QWKU01000001">
    <property type="protein sequence ID" value="RID94996.1"/>
    <property type="molecule type" value="Genomic_DNA"/>
</dbReference>
<dbReference type="EMBL" id="CP017037">
    <property type="protein sequence ID" value="AOH39098.1"/>
    <property type="molecule type" value="Genomic_DNA"/>
</dbReference>
<evidence type="ECO:0000313" key="5">
    <source>
        <dbReference type="Proteomes" id="UP000266262"/>
    </source>
</evidence>
<proteinExistence type="predicted"/>
<evidence type="ECO:0000313" key="3">
    <source>
        <dbReference type="EMBL" id="RID94996.1"/>
    </source>
</evidence>
<sequence length="189" mass="21090">MPGDKISRVRAIRKWLEKAEKSFSSQKNLSGELNLIMARAEIQRLDEVHKWANTKKWCIRTGTFIIAITIFIGGSFFHKGINVTSDNIRKDNSEVESQFLVDTAKGISITTSSDIVKQENIDYADTQLPKSELNSVEASEIAINSQGYEESIENHMSIASEHMIESNSIMSAREIQSVVGEAGRALRGQ</sequence>
<organism evidence="2 4">
    <name type="scientific">Dialister pneumosintes</name>
    <dbReference type="NCBI Taxonomy" id="39950"/>
    <lineage>
        <taxon>Bacteria</taxon>
        <taxon>Bacillati</taxon>
        <taxon>Bacillota</taxon>
        <taxon>Negativicutes</taxon>
        <taxon>Veillonellales</taxon>
        <taxon>Veillonellaceae</taxon>
        <taxon>Dialister</taxon>
    </lineage>
</organism>
<dbReference type="AlphaFoldDB" id="A0A1B3WDR0"/>
<reference evidence="2" key="2">
    <citation type="submission" date="2016-08" db="EMBL/GenBank/DDBJ databases">
        <authorList>
            <person name="Seilhamer J.J."/>
        </authorList>
    </citation>
    <scope>NUCLEOTIDE SEQUENCE [LARGE SCALE GENOMIC DNA]</scope>
    <source>
        <strain evidence="2">F0677</strain>
    </source>
</reference>
<reference evidence="3 5" key="3">
    <citation type="submission" date="2018-08" db="EMBL/GenBank/DDBJ databases">
        <title>Draft genome sequence of Dialister pneumosintes KCOM 1685.</title>
        <authorList>
            <person name="Kook J.-K."/>
            <person name="Park S.-N."/>
            <person name="Lim Y.K."/>
        </authorList>
    </citation>
    <scope>NUCLEOTIDE SEQUENCE [LARGE SCALE GENOMIC DNA]</scope>
    <source>
        <strain evidence="3 5">KCOM 1685</strain>
    </source>
</reference>
<dbReference type="RefSeq" id="WP_069177005.1">
    <property type="nucleotide sequence ID" value="NZ_CP017037.1"/>
</dbReference>